<dbReference type="CDD" id="cd08249">
    <property type="entry name" value="enoyl_reductase_like"/>
    <property type="match status" value="1"/>
</dbReference>
<evidence type="ECO:0000259" key="4">
    <source>
        <dbReference type="Pfam" id="PF00107"/>
    </source>
</evidence>
<evidence type="ECO:0000256" key="2">
    <source>
        <dbReference type="ARBA" id="ARBA00023002"/>
    </source>
</evidence>
<dbReference type="OrthoDB" id="10257049at2759"/>
<dbReference type="SUPFAM" id="SSF50129">
    <property type="entry name" value="GroES-like"/>
    <property type="match status" value="1"/>
</dbReference>
<evidence type="ECO:0000313" key="6">
    <source>
        <dbReference type="EMBL" id="CZR65659.1"/>
    </source>
</evidence>
<gene>
    <name evidence="6" type="ORF">PAC_15559</name>
</gene>
<feature type="compositionally biased region" description="Polar residues" evidence="3">
    <location>
        <begin position="1"/>
        <end position="15"/>
    </location>
</feature>
<feature type="domain" description="Alcohol dehydrogenase-like N-terminal" evidence="5">
    <location>
        <begin position="106"/>
        <end position="166"/>
    </location>
</feature>
<dbReference type="Gene3D" id="3.40.50.720">
    <property type="entry name" value="NAD(P)-binding Rossmann-like Domain"/>
    <property type="match status" value="1"/>
</dbReference>
<dbReference type="GO" id="GO:0016651">
    <property type="term" value="F:oxidoreductase activity, acting on NAD(P)H"/>
    <property type="evidence" value="ECO:0007669"/>
    <property type="project" value="InterPro"/>
</dbReference>
<feature type="region of interest" description="Disordered" evidence="3">
    <location>
        <begin position="1"/>
        <end position="60"/>
    </location>
</feature>
<dbReference type="InterPro" id="IPR013154">
    <property type="entry name" value="ADH-like_N"/>
</dbReference>
<feature type="domain" description="Alcohol dehydrogenase-like C-terminal" evidence="4">
    <location>
        <begin position="281"/>
        <end position="349"/>
    </location>
</feature>
<evidence type="ECO:0000256" key="1">
    <source>
        <dbReference type="ARBA" id="ARBA00008072"/>
    </source>
</evidence>
<proteinExistence type="inferred from homology"/>
<evidence type="ECO:0000259" key="5">
    <source>
        <dbReference type="Pfam" id="PF08240"/>
    </source>
</evidence>
<dbReference type="AlphaFoldDB" id="A0A1L7XKU2"/>
<sequence length="454" mass="49349">MASSTSAAKRSLTNITKDEIYRSQSLEQSLTPPETPPGSEGQGKIIHPWPEPDAEDDPTAKRRKVVLDDEEFEEFSVEHQNVLLLHAPKQRYAHTEKHPVPSIENDREMLVAVDVVGLNPIDWKAPDFGWGLPALPCISGRDLAGRVVKTPTATSRFRRGDTVMAISTDYRDNRKAAYQQYAIVSDFNACRLPYHLSSEQAAPLGVAFVAAALSLGICMGLDFGLSSNGIRGPNILQTVQALSRDALPKDIQAECFDSIKAGNGAKPGDWIVIWGGSSASGCCAVQLAKLSGLKVIAIIDVARNGERMLKFGADLLVDRHNEERAIEIVKSVTKGKLRFALDTRGKESAKLLADAMQAERSEDESWAHLVGLTGLPKEFRNGVVYHSVPIKAFHEAPEVGEGLMVWLEKLLDQKLLITPDIEVAEGGLEGINAALDKLRDGTVNGPRIVVPISA</sequence>
<dbReference type="InterPro" id="IPR011032">
    <property type="entry name" value="GroES-like_sf"/>
</dbReference>
<reference evidence="6 7" key="1">
    <citation type="submission" date="2016-03" db="EMBL/GenBank/DDBJ databases">
        <authorList>
            <person name="Ploux O."/>
        </authorList>
    </citation>
    <scope>NUCLEOTIDE SEQUENCE [LARGE SCALE GENOMIC DNA]</scope>
    <source>
        <strain evidence="6 7">UAMH 11012</strain>
    </source>
</reference>
<dbReference type="InterPro" id="IPR036291">
    <property type="entry name" value="NAD(P)-bd_dom_sf"/>
</dbReference>
<evidence type="ECO:0000256" key="3">
    <source>
        <dbReference type="SAM" id="MobiDB-lite"/>
    </source>
</evidence>
<dbReference type="PANTHER" id="PTHR45348">
    <property type="entry name" value="HYPOTHETICAL OXIDOREDUCTASE (EUROFUNG)"/>
    <property type="match status" value="1"/>
</dbReference>
<dbReference type="InterPro" id="IPR013149">
    <property type="entry name" value="ADH-like_C"/>
</dbReference>
<dbReference type="STRING" id="576137.A0A1L7XKU2"/>
<keyword evidence="2" id="KW-0560">Oxidoreductase</keyword>
<dbReference type="Proteomes" id="UP000184330">
    <property type="component" value="Unassembled WGS sequence"/>
</dbReference>
<dbReference type="SUPFAM" id="SSF51735">
    <property type="entry name" value="NAD(P)-binding Rossmann-fold domains"/>
    <property type="match status" value="1"/>
</dbReference>
<protein>
    <submittedName>
        <fullName evidence="6">Related to oxidoreductase</fullName>
    </submittedName>
</protein>
<accession>A0A1L7XKU2</accession>
<dbReference type="Pfam" id="PF00107">
    <property type="entry name" value="ADH_zinc_N"/>
    <property type="match status" value="1"/>
</dbReference>
<feature type="compositionally biased region" description="Polar residues" evidence="3">
    <location>
        <begin position="22"/>
        <end position="32"/>
    </location>
</feature>
<dbReference type="EMBL" id="FJOG01000032">
    <property type="protein sequence ID" value="CZR65659.1"/>
    <property type="molecule type" value="Genomic_DNA"/>
</dbReference>
<dbReference type="InterPro" id="IPR047122">
    <property type="entry name" value="Trans-enoyl_RdTase-like"/>
</dbReference>
<organism evidence="6 7">
    <name type="scientific">Phialocephala subalpina</name>
    <dbReference type="NCBI Taxonomy" id="576137"/>
    <lineage>
        <taxon>Eukaryota</taxon>
        <taxon>Fungi</taxon>
        <taxon>Dikarya</taxon>
        <taxon>Ascomycota</taxon>
        <taxon>Pezizomycotina</taxon>
        <taxon>Leotiomycetes</taxon>
        <taxon>Helotiales</taxon>
        <taxon>Mollisiaceae</taxon>
        <taxon>Phialocephala</taxon>
        <taxon>Phialocephala fortinii species complex</taxon>
    </lineage>
</organism>
<dbReference type="Pfam" id="PF08240">
    <property type="entry name" value="ADH_N"/>
    <property type="match status" value="1"/>
</dbReference>
<keyword evidence="7" id="KW-1185">Reference proteome</keyword>
<dbReference type="PANTHER" id="PTHR45348:SF2">
    <property type="entry name" value="ZINC-TYPE ALCOHOL DEHYDROGENASE-LIKE PROTEIN C2E1P3.01"/>
    <property type="match status" value="1"/>
</dbReference>
<evidence type="ECO:0000313" key="7">
    <source>
        <dbReference type="Proteomes" id="UP000184330"/>
    </source>
</evidence>
<comment type="similarity">
    <text evidence="1">Belongs to the zinc-containing alcohol dehydrogenase family.</text>
</comment>
<name>A0A1L7XKU2_9HELO</name>
<dbReference type="Gene3D" id="3.90.180.10">
    <property type="entry name" value="Medium-chain alcohol dehydrogenases, catalytic domain"/>
    <property type="match status" value="1"/>
</dbReference>